<organism evidence="1 2">
    <name type="scientific">Fonsecaea pedrosoi CBS 271.37</name>
    <dbReference type="NCBI Taxonomy" id="1442368"/>
    <lineage>
        <taxon>Eukaryota</taxon>
        <taxon>Fungi</taxon>
        <taxon>Dikarya</taxon>
        <taxon>Ascomycota</taxon>
        <taxon>Pezizomycotina</taxon>
        <taxon>Eurotiomycetes</taxon>
        <taxon>Chaetothyriomycetidae</taxon>
        <taxon>Chaetothyriales</taxon>
        <taxon>Herpotrichiellaceae</taxon>
        <taxon>Fonsecaea</taxon>
    </lineage>
</organism>
<proteinExistence type="predicted"/>
<dbReference type="RefSeq" id="XP_013289039.1">
    <property type="nucleotide sequence ID" value="XM_013433585.1"/>
</dbReference>
<protein>
    <recommendedName>
        <fullName evidence="3">F-box domain-containing protein</fullName>
    </recommendedName>
</protein>
<dbReference type="Gene3D" id="3.80.10.10">
    <property type="entry name" value="Ribonuclease Inhibitor"/>
    <property type="match status" value="1"/>
</dbReference>
<name>A0A0D2E553_9EURO</name>
<sequence length="474" mass="53216">MSAMTMSFKPDTQYMVVEALVAEFRWLGDRAWQRERKADRHRVLCTLQALRLTCRSLGQANIIKAAIFEEITLQATMLEFDRLTPTAILSLAPFVRKVNFLPTPFATSLDLGAFTRVLRVLSQHESNLPLRCQRHVARQWGDIPTTEAGIAAAFRAHGEQANVDEYLITCGELQCLWTAALRSFQHANSFELLSVFDSHPLDPNEHPEILHCDSCLESKYALFDRTGASEGQMLRTAIQCLASSNAQIKTISIHRSLAQHFPTWPSASWNLLDLSSLKTFKFPDLEIVEDDDDEHFVERDAAVENCLVQFLRKPLPNLRELSVDHLTPEPRMTLPLLPLGSLAHLRNLTLGGIRLQVSRLATIITSCVALEDISLRDCHPQGPGGRVLEGPGDDAWRPLFDALSQHLNLRRFTIVDEWDAGDSQGVIGAPPNVETETYRVTLYTGMAAHRTPVIDGVWDAAVRAFLERQQQDPQ</sequence>
<dbReference type="SUPFAM" id="SSF52047">
    <property type="entry name" value="RNI-like"/>
    <property type="match status" value="1"/>
</dbReference>
<evidence type="ECO:0000313" key="2">
    <source>
        <dbReference type="Proteomes" id="UP000053029"/>
    </source>
</evidence>
<evidence type="ECO:0008006" key="3">
    <source>
        <dbReference type="Google" id="ProtNLM"/>
    </source>
</evidence>
<dbReference type="InterPro" id="IPR032675">
    <property type="entry name" value="LRR_dom_sf"/>
</dbReference>
<dbReference type="VEuPathDB" id="FungiDB:Z517_00621"/>
<keyword evidence="2" id="KW-1185">Reference proteome</keyword>
<evidence type="ECO:0000313" key="1">
    <source>
        <dbReference type="EMBL" id="KIW85231.1"/>
    </source>
</evidence>
<accession>A0A0D2E553</accession>
<gene>
    <name evidence="1" type="ORF">Z517_00621</name>
</gene>
<dbReference type="Proteomes" id="UP000053029">
    <property type="component" value="Unassembled WGS sequence"/>
</dbReference>
<dbReference type="HOGENOM" id="CLU_576177_0_0_1"/>
<dbReference type="AlphaFoldDB" id="A0A0D2E553"/>
<reference evidence="1 2" key="1">
    <citation type="submission" date="2015-01" db="EMBL/GenBank/DDBJ databases">
        <title>The Genome Sequence of Fonsecaea pedrosoi CBS 271.37.</title>
        <authorList>
            <consortium name="The Broad Institute Genomics Platform"/>
            <person name="Cuomo C."/>
            <person name="de Hoog S."/>
            <person name="Gorbushina A."/>
            <person name="Stielow B."/>
            <person name="Teixiera M."/>
            <person name="Abouelleil A."/>
            <person name="Chapman S.B."/>
            <person name="Priest M."/>
            <person name="Young S.K."/>
            <person name="Wortman J."/>
            <person name="Nusbaum C."/>
            <person name="Birren B."/>
        </authorList>
    </citation>
    <scope>NUCLEOTIDE SEQUENCE [LARGE SCALE GENOMIC DNA]</scope>
    <source>
        <strain evidence="1 2">CBS 271.37</strain>
    </source>
</reference>
<dbReference type="GeneID" id="25300111"/>
<dbReference type="OrthoDB" id="4132811at2759"/>
<dbReference type="EMBL" id="KN846969">
    <property type="protein sequence ID" value="KIW85231.1"/>
    <property type="molecule type" value="Genomic_DNA"/>
</dbReference>